<dbReference type="AlphaFoldDB" id="A0A381P5W3"/>
<name>A0A381P5W3_9ZZZZ</name>
<gene>
    <name evidence="2" type="ORF">METZ01_LOCUS15189</name>
</gene>
<organism evidence="2">
    <name type="scientific">marine metagenome</name>
    <dbReference type="NCBI Taxonomy" id="408172"/>
    <lineage>
        <taxon>unclassified sequences</taxon>
        <taxon>metagenomes</taxon>
        <taxon>ecological metagenomes</taxon>
    </lineage>
</organism>
<keyword evidence="1" id="KW-1133">Transmembrane helix</keyword>
<keyword evidence="1" id="KW-0472">Membrane</keyword>
<evidence type="ECO:0000256" key="1">
    <source>
        <dbReference type="SAM" id="Phobius"/>
    </source>
</evidence>
<evidence type="ECO:0000313" key="2">
    <source>
        <dbReference type="EMBL" id="SUZ62335.1"/>
    </source>
</evidence>
<proteinExistence type="predicted"/>
<accession>A0A381P5W3</accession>
<reference evidence="2" key="1">
    <citation type="submission" date="2018-05" db="EMBL/GenBank/DDBJ databases">
        <authorList>
            <person name="Lanie J.A."/>
            <person name="Ng W.-L."/>
            <person name="Kazmierczak K.M."/>
            <person name="Andrzejewski T.M."/>
            <person name="Davidsen T.M."/>
            <person name="Wayne K.J."/>
            <person name="Tettelin H."/>
            <person name="Glass J.I."/>
            <person name="Rusch D."/>
            <person name="Podicherti R."/>
            <person name="Tsui H.-C.T."/>
            <person name="Winkler M.E."/>
        </authorList>
    </citation>
    <scope>NUCLEOTIDE SEQUENCE</scope>
</reference>
<keyword evidence="1" id="KW-0812">Transmembrane</keyword>
<dbReference type="EMBL" id="UINC01000864">
    <property type="protein sequence ID" value="SUZ62335.1"/>
    <property type="molecule type" value="Genomic_DNA"/>
</dbReference>
<protein>
    <submittedName>
        <fullName evidence="2">Uncharacterized protein</fullName>
    </submittedName>
</protein>
<feature type="transmembrane region" description="Helical" evidence="1">
    <location>
        <begin position="6"/>
        <end position="29"/>
    </location>
</feature>
<sequence length="39" mass="4706">MFGWLFFMIKLVIIIGIGSVIAFLFWRYWPNKNRGVSRK</sequence>